<reference evidence="1" key="1">
    <citation type="submission" date="2014-05" db="EMBL/GenBank/DDBJ databases">
        <authorList>
            <person name="Chronopoulou M."/>
        </authorList>
    </citation>
    <scope>NUCLEOTIDE SEQUENCE</scope>
    <source>
        <tissue evidence="1">Whole organism</tissue>
    </source>
</reference>
<dbReference type="EMBL" id="HACA01016612">
    <property type="protein sequence ID" value="CDW33973.1"/>
    <property type="molecule type" value="Transcribed_RNA"/>
</dbReference>
<protein>
    <submittedName>
        <fullName evidence="1">Uncharacterized protein</fullName>
    </submittedName>
</protein>
<accession>A0A0K2U6W9</accession>
<dbReference type="AlphaFoldDB" id="A0A0K2U6W9"/>
<organism evidence="1">
    <name type="scientific">Lepeophtheirus salmonis</name>
    <name type="common">Salmon louse</name>
    <name type="synonym">Caligus salmonis</name>
    <dbReference type="NCBI Taxonomy" id="72036"/>
    <lineage>
        <taxon>Eukaryota</taxon>
        <taxon>Metazoa</taxon>
        <taxon>Ecdysozoa</taxon>
        <taxon>Arthropoda</taxon>
        <taxon>Crustacea</taxon>
        <taxon>Multicrustacea</taxon>
        <taxon>Hexanauplia</taxon>
        <taxon>Copepoda</taxon>
        <taxon>Siphonostomatoida</taxon>
        <taxon>Caligidae</taxon>
        <taxon>Lepeophtheirus</taxon>
    </lineage>
</organism>
<evidence type="ECO:0000313" key="1">
    <source>
        <dbReference type="EMBL" id="CDW33973.1"/>
    </source>
</evidence>
<proteinExistence type="predicted"/>
<name>A0A0K2U6W9_LEPSM</name>
<feature type="non-terminal residue" evidence="1">
    <location>
        <position position="1"/>
    </location>
</feature>
<sequence>PSASIPFNWITLYPISIGVHIFQFGYSSHTPSDSLFLFCSRDLVSVYLTRWISFFFFNGRIVHCVDASFPSKSVIVTSDIVNHCFST</sequence>